<name>A0AAD6XGB7_9AGAR</name>
<comment type="caution">
    <text evidence="1">The sequence shown here is derived from an EMBL/GenBank/DDBJ whole genome shotgun (WGS) entry which is preliminary data.</text>
</comment>
<accession>A0AAD6XGB7</accession>
<evidence type="ECO:0000313" key="1">
    <source>
        <dbReference type="EMBL" id="KAJ7076995.1"/>
    </source>
</evidence>
<dbReference type="EMBL" id="JARJCN010000076">
    <property type="protein sequence ID" value="KAJ7076995.1"/>
    <property type="molecule type" value="Genomic_DNA"/>
</dbReference>
<dbReference type="AlphaFoldDB" id="A0AAD6XGB7"/>
<proteinExistence type="predicted"/>
<gene>
    <name evidence="1" type="ORF">B0H15DRAFT_571336</name>
</gene>
<evidence type="ECO:0000313" key="2">
    <source>
        <dbReference type="Proteomes" id="UP001222325"/>
    </source>
</evidence>
<keyword evidence="2" id="KW-1185">Reference proteome</keyword>
<protein>
    <submittedName>
        <fullName evidence="1">Uncharacterized protein</fullName>
    </submittedName>
</protein>
<organism evidence="1 2">
    <name type="scientific">Mycena belliarum</name>
    <dbReference type="NCBI Taxonomy" id="1033014"/>
    <lineage>
        <taxon>Eukaryota</taxon>
        <taxon>Fungi</taxon>
        <taxon>Dikarya</taxon>
        <taxon>Basidiomycota</taxon>
        <taxon>Agaricomycotina</taxon>
        <taxon>Agaricomycetes</taxon>
        <taxon>Agaricomycetidae</taxon>
        <taxon>Agaricales</taxon>
        <taxon>Marasmiineae</taxon>
        <taxon>Mycenaceae</taxon>
        <taxon>Mycena</taxon>
    </lineage>
</organism>
<sequence length="173" mass="18661">MRTVSLAQILGGPSTSLTITLQDRPEALSFTLAATPGDLCATVHVERDSHFLGCPTLRDAHATSPLVVWCPIVNDLFSIEHATLGCGAPLALRPDLRVSIHRVRPFIQIDVPVSEGVHTVQFPIARLKDSGVQLSLSATDMRQIQTWCTAAPSATATLMEFLFALLYTALGKD</sequence>
<dbReference type="Proteomes" id="UP001222325">
    <property type="component" value="Unassembled WGS sequence"/>
</dbReference>
<reference evidence="1" key="1">
    <citation type="submission" date="2023-03" db="EMBL/GenBank/DDBJ databases">
        <title>Massive genome expansion in bonnet fungi (Mycena s.s.) driven by repeated elements and novel gene families across ecological guilds.</title>
        <authorList>
            <consortium name="Lawrence Berkeley National Laboratory"/>
            <person name="Harder C.B."/>
            <person name="Miyauchi S."/>
            <person name="Viragh M."/>
            <person name="Kuo A."/>
            <person name="Thoen E."/>
            <person name="Andreopoulos B."/>
            <person name="Lu D."/>
            <person name="Skrede I."/>
            <person name="Drula E."/>
            <person name="Henrissat B."/>
            <person name="Morin E."/>
            <person name="Kohler A."/>
            <person name="Barry K."/>
            <person name="LaButti K."/>
            <person name="Morin E."/>
            <person name="Salamov A."/>
            <person name="Lipzen A."/>
            <person name="Mereny Z."/>
            <person name="Hegedus B."/>
            <person name="Baldrian P."/>
            <person name="Stursova M."/>
            <person name="Weitz H."/>
            <person name="Taylor A."/>
            <person name="Grigoriev I.V."/>
            <person name="Nagy L.G."/>
            <person name="Martin F."/>
            <person name="Kauserud H."/>
        </authorList>
    </citation>
    <scope>NUCLEOTIDE SEQUENCE</scope>
    <source>
        <strain evidence="1">CBHHK173m</strain>
    </source>
</reference>